<proteinExistence type="predicted"/>
<sequence>MSSPSVILKKEKREKGKQKAGQPTVSPPSPPPKNSGWSEFSDTFSTATTTSVVPKAMPPHRINGTPFGQNSDPDSSWTGPDSSDLPPTARAAGSVEMSKTKIGACGMVDVPSVVSAMNLDLSLPGLPIESHRPPR</sequence>
<protein>
    <submittedName>
        <fullName evidence="2">Uncharacterized protein</fullName>
    </submittedName>
</protein>
<name>A0A0C2XAZ6_HEBCY</name>
<accession>A0A0C2XAZ6</accession>
<dbReference type="Proteomes" id="UP000053424">
    <property type="component" value="Unassembled WGS sequence"/>
</dbReference>
<evidence type="ECO:0000313" key="3">
    <source>
        <dbReference type="Proteomes" id="UP000053424"/>
    </source>
</evidence>
<gene>
    <name evidence="2" type="ORF">M413DRAFT_32751</name>
</gene>
<feature type="compositionally biased region" description="Low complexity" evidence="1">
    <location>
        <begin position="38"/>
        <end position="51"/>
    </location>
</feature>
<reference evidence="2 3" key="1">
    <citation type="submission" date="2014-04" db="EMBL/GenBank/DDBJ databases">
        <authorList>
            <consortium name="DOE Joint Genome Institute"/>
            <person name="Kuo A."/>
            <person name="Gay G."/>
            <person name="Dore J."/>
            <person name="Kohler A."/>
            <person name="Nagy L.G."/>
            <person name="Floudas D."/>
            <person name="Copeland A."/>
            <person name="Barry K.W."/>
            <person name="Cichocki N."/>
            <person name="Veneault-Fourrey C."/>
            <person name="LaButti K."/>
            <person name="Lindquist E.A."/>
            <person name="Lipzen A."/>
            <person name="Lundell T."/>
            <person name="Morin E."/>
            <person name="Murat C."/>
            <person name="Sun H."/>
            <person name="Tunlid A."/>
            <person name="Henrissat B."/>
            <person name="Grigoriev I.V."/>
            <person name="Hibbett D.S."/>
            <person name="Martin F."/>
            <person name="Nordberg H.P."/>
            <person name="Cantor M.N."/>
            <person name="Hua S.X."/>
        </authorList>
    </citation>
    <scope>NUCLEOTIDE SEQUENCE [LARGE SCALE GENOMIC DNA]</scope>
    <source>
        <strain evidence="3">h7</strain>
    </source>
</reference>
<feature type="region of interest" description="Disordered" evidence="1">
    <location>
        <begin position="1"/>
        <end position="94"/>
    </location>
</feature>
<evidence type="ECO:0000313" key="2">
    <source>
        <dbReference type="EMBL" id="KIM35128.1"/>
    </source>
</evidence>
<feature type="compositionally biased region" description="Polar residues" evidence="1">
    <location>
        <begin position="66"/>
        <end position="81"/>
    </location>
</feature>
<dbReference type="HOGENOM" id="CLU_1886016_0_0_1"/>
<evidence type="ECO:0000256" key="1">
    <source>
        <dbReference type="SAM" id="MobiDB-lite"/>
    </source>
</evidence>
<dbReference type="EMBL" id="KN831830">
    <property type="protein sequence ID" value="KIM35128.1"/>
    <property type="molecule type" value="Genomic_DNA"/>
</dbReference>
<organism evidence="2 3">
    <name type="scientific">Hebeloma cylindrosporum</name>
    <dbReference type="NCBI Taxonomy" id="76867"/>
    <lineage>
        <taxon>Eukaryota</taxon>
        <taxon>Fungi</taxon>
        <taxon>Dikarya</taxon>
        <taxon>Basidiomycota</taxon>
        <taxon>Agaricomycotina</taxon>
        <taxon>Agaricomycetes</taxon>
        <taxon>Agaricomycetidae</taxon>
        <taxon>Agaricales</taxon>
        <taxon>Agaricineae</taxon>
        <taxon>Hymenogastraceae</taxon>
        <taxon>Hebeloma</taxon>
    </lineage>
</organism>
<reference evidence="3" key="2">
    <citation type="submission" date="2015-01" db="EMBL/GenBank/DDBJ databases">
        <title>Evolutionary Origins and Diversification of the Mycorrhizal Mutualists.</title>
        <authorList>
            <consortium name="DOE Joint Genome Institute"/>
            <consortium name="Mycorrhizal Genomics Consortium"/>
            <person name="Kohler A."/>
            <person name="Kuo A."/>
            <person name="Nagy L.G."/>
            <person name="Floudas D."/>
            <person name="Copeland A."/>
            <person name="Barry K.W."/>
            <person name="Cichocki N."/>
            <person name="Veneault-Fourrey C."/>
            <person name="LaButti K."/>
            <person name="Lindquist E.A."/>
            <person name="Lipzen A."/>
            <person name="Lundell T."/>
            <person name="Morin E."/>
            <person name="Murat C."/>
            <person name="Riley R."/>
            <person name="Ohm R."/>
            <person name="Sun H."/>
            <person name="Tunlid A."/>
            <person name="Henrissat B."/>
            <person name="Grigoriev I.V."/>
            <person name="Hibbett D.S."/>
            <person name="Martin F."/>
        </authorList>
    </citation>
    <scope>NUCLEOTIDE SEQUENCE [LARGE SCALE GENOMIC DNA]</scope>
    <source>
        <strain evidence="3">h7</strain>
    </source>
</reference>
<keyword evidence="3" id="KW-1185">Reference proteome</keyword>
<dbReference type="AlphaFoldDB" id="A0A0C2XAZ6"/>